<proteinExistence type="predicted"/>
<protein>
    <submittedName>
        <fullName evidence="1">Uncharacterized protein</fullName>
    </submittedName>
</protein>
<evidence type="ECO:0000313" key="1">
    <source>
        <dbReference type="EMBL" id="QHT27771.1"/>
    </source>
</evidence>
<reference evidence="1" key="1">
    <citation type="journal article" date="2020" name="Nature">
        <title>Giant virus diversity and host interactions through global metagenomics.</title>
        <authorList>
            <person name="Schulz F."/>
            <person name="Roux S."/>
            <person name="Paez-Espino D."/>
            <person name="Jungbluth S."/>
            <person name="Walsh D.A."/>
            <person name="Denef V.J."/>
            <person name="McMahon K.D."/>
            <person name="Konstantinidis K.T."/>
            <person name="Eloe-Fadrosh E.A."/>
            <person name="Kyrpides N.C."/>
            <person name="Woyke T."/>
        </authorList>
    </citation>
    <scope>NUCLEOTIDE SEQUENCE</scope>
    <source>
        <strain evidence="1">GVMAG-M-3300000115-19</strain>
    </source>
</reference>
<accession>A0A6C0EGQ2</accession>
<sequence>MSSVPEPLTICGLLEMVKRPTTDAVIALVNKAISSKMSPKGFSNADVANLKSKLGFDPDKVSIGISGNIFKVVLKGQQSGSILRLDVSDTGPTWASVSAPVPASVSIYALCGMAKHPPNGDPLVKKAFSTRMKLGDFTDEEVGNLKRAFGFDPATVSMGLRGEIFLVVPKGQKSGPVLELDIKNPGPSWASIPWG</sequence>
<organism evidence="1">
    <name type="scientific">viral metagenome</name>
    <dbReference type="NCBI Taxonomy" id="1070528"/>
    <lineage>
        <taxon>unclassified sequences</taxon>
        <taxon>metagenomes</taxon>
        <taxon>organismal metagenomes</taxon>
    </lineage>
</organism>
<dbReference type="EMBL" id="MN738842">
    <property type="protein sequence ID" value="QHT27771.1"/>
    <property type="molecule type" value="Genomic_DNA"/>
</dbReference>
<name>A0A6C0EGQ2_9ZZZZ</name>
<dbReference type="AlphaFoldDB" id="A0A6C0EGQ2"/>